<name>A0A9P7GKW9_9AGAR</name>
<reference evidence="1" key="2">
    <citation type="submission" date="2021-10" db="EMBL/GenBank/DDBJ databases">
        <title>Phylogenomics reveals ancestral predisposition of the termite-cultivated fungus Termitomyces towards a domesticated lifestyle.</title>
        <authorList>
            <person name="Auxier B."/>
            <person name="Grum-Grzhimaylo A."/>
            <person name="Cardenas M.E."/>
            <person name="Lodge J.D."/>
            <person name="Laessoe T."/>
            <person name="Pedersen O."/>
            <person name="Smith M.E."/>
            <person name="Kuyper T.W."/>
            <person name="Franco-Molano E.A."/>
            <person name="Baroni T.J."/>
            <person name="Aanen D.K."/>
        </authorList>
    </citation>
    <scope>NUCLEOTIDE SEQUENCE</scope>
    <source>
        <strain evidence="1">D49</strain>
    </source>
</reference>
<dbReference type="Gene3D" id="2.70.98.50">
    <property type="entry name" value="putative glycoside hydrolase family protein from bacillus halodurans"/>
    <property type="match status" value="1"/>
</dbReference>
<organism evidence="1 2">
    <name type="scientific">Sphagnurus paluster</name>
    <dbReference type="NCBI Taxonomy" id="117069"/>
    <lineage>
        <taxon>Eukaryota</taxon>
        <taxon>Fungi</taxon>
        <taxon>Dikarya</taxon>
        <taxon>Basidiomycota</taxon>
        <taxon>Agaricomycotina</taxon>
        <taxon>Agaricomycetes</taxon>
        <taxon>Agaricomycetidae</taxon>
        <taxon>Agaricales</taxon>
        <taxon>Tricholomatineae</taxon>
        <taxon>Lyophyllaceae</taxon>
        <taxon>Sphagnurus</taxon>
    </lineage>
</organism>
<gene>
    <name evidence="1" type="ORF">H0H81_006987</name>
</gene>
<keyword evidence="2" id="KW-1185">Reference proteome</keyword>
<reference evidence="1" key="1">
    <citation type="submission" date="2021-02" db="EMBL/GenBank/DDBJ databases">
        <authorList>
            <person name="Nieuwenhuis M."/>
            <person name="Van De Peppel L.J.J."/>
        </authorList>
    </citation>
    <scope>NUCLEOTIDE SEQUENCE</scope>
    <source>
        <strain evidence="1">D49</strain>
    </source>
</reference>
<protein>
    <submittedName>
        <fullName evidence="1">Uncharacterized protein</fullName>
    </submittedName>
</protein>
<sequence>MFEHIISGGSSTGLPSLTYAFSFDLESGMPKPNVTCLDANTLQIRGRIEGSGGMLYEILASLRTTVINNAQKTSCTPFPGASGTPPNATLQVKPGTASEAWITWVGGTEYTMDAGNSASGYSFREADPHNALLSLISAPSVKKSTFSSLLAEHVADHKAALTDKFSLSLGHWQTPGLDVPTDVVKAAYRTDTGHIL</sequence>
<evidence type="ECO:0000313" key="2">
    <source>
        <dbReference type="Proteomes" id="UP000717328"/>
    </source>
</evidence>
<dbReference type="EMBL" id="JABCKI010000184">
    <property type="protein sequence ID" value="KAG5651906.1"/>
    <property type="molecule type" value="Genomic_DNA"/>
</dbReference>
<dbReference type="OrthoDB" id="2848340at2759"/>
<dbReference type="AlphaFoldDB" id="A0A9P7GKW9"/>
<comment type="caution">
    <text evidence="1">The sequence shown here is derived from an EMBL/GenBank/DDBJ whole genome shotgun (WGS) entry which is preliminary data.</text>
</comment>
<dbReference type="Proteomes" id="UP000717328">
    <property type="component" value="Unassembled WGS sequence"/>
</dbReference>
<proteinExistence type="predicted"/>
<accession>A0A9P7GKW9</accession>
<evidence type="ECO:0000313" key="1">
    <source>
        <dbReference type="EMBL" id="KAG5651906.1"/>
    </source>
</evidence>